<feature type="transmembrane region" description="Helical" evidence="6">
    <location>
        <begin position="59"/>
        <end position="80"/>
    </location>
</feature>
<gene>
    <name evidence="7" type="ORF">ACFO4O_04520</name>
</gene>
<evidence type="ECO:0000256" key="4">
    <source>
        <dbReference type="ARBA" id="ARBA00022989"/>
    </source>
</evidence>
<dbReference type="EMBL" id="JBHSGU010000002">
    <property type="protein sequence ID" value="MFC4699420.1"/>
    <property type="molecule type" value="Genomic_DNA"/>
</dbReference>
<keyword evidence="2" id="KW-1003">Cell membrane</keyword>
<dbReference type="PANTHER" id="PTHR30086:SF21">
    <property type="entry name" value="TRANSPORT PROTEIN"/>
    <property type="match status" value="1"/>
</dbReference>
<comment type="subcellular location">
    <subcellularLocation>
        <location evidence="1">Cell membrane</location>
        <topology evidence="1">Multi-pass membrane protein</topology>
    </subcellularLocation>
</comment>
<keyword evidence="4 6" id="KW-1133">Transmembrane helix</keyword>
<evidence type="ECO:0000256" key="1">
    <source>
        <dbReference type="ARBA" id="ARBA00004651"/>
    </source>
</evidence>
<dbReference type="RefSeq" id="WP_382408227.1">
    <property type="nucleotide sequence ID" value="NZ_JBHSGU010000002.1"/>
</dbReference>
<evidence type="ECO:0000256" key="6">
    <source>
        <dbReference type="SAM" id="Phobius"/>
    </source>
</evidence>
<feature type="transmembrane region" description="Helical" evidence="6">
    <location>
        <begin position="174"/>
        <end position="194"/>
    </location>
</feature>
<dbReference type="PANTHER" id="PTHR30086">
    <property type="entry name" value="ARGININE EXPORTER PROTEIN ARGO"/>
    <property type="match status" value="1"/>
</dbReference>
<organism evidence="7 8">
    <name type="scientific">Glaciecola siphonariae</name>
    <dbReference type="NCBI Taxonomy" id="521012"/>
    <lineage>
        <taxon>Bacteria</taxon>
        <taxon>Pseudomonadati</taxon>
        <taxon>Pseudomonadota</taxon>
        <taxon>Gammaproteobacteria</taxon>
        <taxon>Alteromonadales</taxon>
        <taxon>Alteromonadaceae</taxon>
        <taxon>Glaciecola</taxon>
    </lineage>
</organism>
<name>A0ABV9LT12_9ALTE</name>
<feature type="transmembrane region" description="Helical" evidence="6">
    <location>
        <begin position="143"/>
        <end position="162"/>
    </location>
</feature>
<accession>A0ABV9LT12</accession>
<proteinExistence type="predicted"/>
<feature type="transmembrane region" description="Helical" evidence="6">
    <location>
        <begin position="27"/>
        <end position="53"/>
    </location>
</feature>
<evidence type="ECO:0000256" key="2">
    <source>
        <dbReference type="ARBA" id="ARBA00022475"/>
    </source>
</evidence>
<reference evidence="8" key="1">
    <citation type="journal article" date="2019" name="Int. J. Syst. Evol. Microbiol.">
        <title>The Global Catalogue of Microorganisms (GCM) 10K type strain sequencing project: providing services to taxonomists for standard genome sequencing and annotation.</title>
        <authorList>
            <consortium name="The Broad Institute Genomics Platform"/>
            <consortium name="The Broad Institute Genome Sequencing Center for Infectious Disease"/>
            <person name="Wu L."/>
            <person name="Ma J."/>
        </authorList>
    </citation>
    <scope>NUCLEOTIDE SEQUENCE [LARGE SCALE GENOMIC DNA]</scope>
    <source>
        <strain evidence="8">KACC 12507</strain>
    </source>
</reference>
<evidence type="ECO:0000313" key="7">
    <source>
        <dbReference type="EMBL" id="MFC4699420.1"/>
    </source>
</evidence>
<evidence type="ECO:0000256" key="5">
    <source>
        <dbReference type="ARBA" id="ARBA00023136"/>
    </source>
</evidence>
<comment type="caution">
    <text evidence="7">The sequence shown here is derived from an EMBL/GenBank/DDBJ whole genome shotgun (WGS) entry which is preliminary data.</text>
</comment>
<keyword evidence="5 6" id="KW-0472">Membrane</keyword>
<sequence length="195" mass="21145">MHAFAVASPGPDFAVVMKQSLQQGRRVGIITSIGVGAGILLHVAYSILGVSLLIKTTDWLYQTLIYAAALYLVWMGIGALRSRANTIDDAPPSEINAHSSIKAFMVGFITNGLNPKATLFFLTLYTLAIPATSSLLAKLTYGVYLAFATACWFIFVSFLVSHKRVRLAYVSHGYIFDRLMGAVLVIMAIILVVAQ</sequence>
<evidence type="ECO:0000256" key="3">
    <source>
        <dbReference type="ARBA" id="ARBA00022692"/>
    </source>
</evidence>
<keyword evidence="8" id="KW-1185">Reference proteome</keyword>
<dbReference type="Proteomes" id="UP001595897">
    <property type="component" value="Unassembled WGS sequence"/>
</dbReference>
<protein>
    <submittedName>
        <fullName evidence="7">LysE family translocator</fullName>
    </submittedName>
</protein>
<evidence type="ECO:0000313" key="8">
    <source>
        <dbReference type="Proteomes" id="UP001595897"/>
    </source>
</evidence>
<dbReference type="Pfam" id="PF01810">
    <property type="entry name" value="LysE"/>
    <property type="match status" value="1"/>
</dbReference>
<dbReference type="InterPro" id="IPR001123">
    <property type="entry name" value="LeuE-type"/>
</dbReference>
<keyword evidence="3 6" id="KW-0812">Transmembrane</keyword>
<dbReference type="PIRSF" id="PIRSF006324">
    <property type="entry name" value="LeuE"/>
    <property type="match status" value="1"/>
</dbReference>